<dbReference type="VEuPathDB" id="VectorBase:AMIN010152"/>
<accession>A0A182WIE8</accession>
<dbReference type="EnsemblMetazoa" id="AMIN010152-RA">
    <property type="protein sequence ID" value="AMIN010152-PA"/>
    <property type="gene ID" value="AMIN010152"/>
</dbReference>
<dbReference type="Pfam" id="PF15868">
    <property type="entry name" value="MBF2"/>
    <property type="match status" value="1"/>
</dbReference>
<reference evidence="2" key="2">
    <citation type="submission" date="2020-05" db="UniProtKB">
        <authorList>
            <consortium name="EnsemblMetazoa"/>
        </authorList>
    </citation>
    <scope>IDENTIFICATION</scope>
    <source>
        <strain evidence="2">MINIMUS1</strain>
    </source>
</reference>
<keyword evidence="1" id="KW-0732">Signal</keyword>
<feature type="signal peptide" evidence="1">
    <location>
        <begin position="1"/>
        <end position="27"/>
    </location>
</feature>
<name>A0A182WIE8_9DIPT</name>
<dbReference type="AlphaFoldDB" id="A0A182WIE8"/>
<keyword evidence="3" id="KW-1185">Reference proteome</keyword>
<reference evidence="3" key="1">
    <citation type="submission" date="2013-03" db="EMBL/GenBank/DDBJ databases">
        <title>The Genome Sequence of Anopheles minimus MINIMUS1.</title>
        <authorList>
            <consortium name="The Broad Institute Genomics Platform"/>
            <person name="Neafsey D.E."/>
            <person name="Walton C."/>
            <person name="Walker B."/>
            <person name="Young S.K."/>
            <person name="Zeng Q."/>
            <person name="Gargeya S."/>
            <person name="Fitzgerald M."/>
            <person name="Haas B."/>
            <person name="Abouelleil A."/>
            <person name="Allen A.W."/>
            <person name="Alvarado L."/>
            <person name="Arachchi H.M."/>
            <person name="Berlin A.M."/>
            <person name="Chapman S.B."/>
            <person name="Gainer-Dewar J."/>
            <person name="Goldberg J."/>
            <person name="Griggs A."/>
            <person name="Gujja S."/>
            <person name="Hansen M."/>
            <person name="Howarth C."/>
            <person name="Imamovic A."/>
            <person name="Ireland A."/>
            <person name="Larimer J."/>
            <person name="McCowan C."/>
            <person name="Murphy C."/>
            <person name="Pearson M."/>
            <person name="Poon T.W."/>
            <person name="Priest M."/>
            <person name="Roberts A."/>
            <person name="Saif S."/>
            <person name="Shea T."/>
            <person name="Sisk P."/>
            <person name="Sykes S."/>
            <person name="Wortman J."/>
            <person name="Nusbaum C."/>
            <person name="Birren B."/>
        </authorList>
    </citation>
    <scope>NUCLEOTIDE SEQUENCE [LARGE SCALE GENOMIC DNA]</scope>
    <source>
        <strain evidence="3">MINIMUS1</strain>
    </source>
</reference>
<feature type="chain" id="PRO_5008141505" evidence="1">
    <location>
        <begin position="28"/>
        <end position="228"/>
    </location>
</feature>
<dbReference type="Proteomes" id="UP000075920">
    <property type="component" value="Unassembled WGS sequence"/>
</dbReference>
<organism evidence="2 3">
    <name type="scientific">Anopheles minimus</name>
    <dbReference type="NCBI Taxonomy" id="112268"/>
    <lineage>
        <taxon>Eukaryota</taxon>
        <taxon>Metazoa</taxon>
        <taxon>Ecdysozoa</taxon>
        <taxon>Arthropoda</taxon>
        <taxon>Hexapoda</taxon>
        <taxon>Insecta</taxon>
        <taxon>Pterygota</taxon>
        <taxon>Neoptera</taxon>
        <taxon>Endopterygota</taxon>
        <taxon>Diptera</taxon>
        <taxon>Nematocera</taxon>
        <taxon>Culicoidea</taxon>
        <taxon>Culicidae</taxon>
        <taxon>Anophelinae</taxon>
        <taxon>Anopheles</taxon>
    </lineage>
</organism>
<evidence type="ECO:0000313" key="3">
    <source>
        <dbReference type="Proteomes" id="UP000075920"/>
    </source>
</evidence>
<dbReference type="InterPro" id="IPR031734">
    <property type="entry name" value="MBF2"/>
</dbReference>
<proteinExistence type="predicted"/>
<sequence length="228" mass="23968">MKSTVRTWATAVGTLLVVAVLLPCARAQTGTFFPSTEFTYGAFMTAQTICYSNNINTQAIRLTPITRTFTFTPTTAQGGVRYIRITSPSLRKFYAQVVNGGVGTVNPIPTNIVVTSVHGGYLNVAVRIYCGAATQGKLSARIVQGGVDMVSLQPISVALTSDYGGRLNAETDQGNVRYIEVSAFAAATVTAQIVSGGIGTKYPTLTQIFLSAPQGGSFSAAVKIYCGA</sequence>
<evidence type="ECO:0000313" key="2">
    <source>
        <dbReference type="EnsemblMetazoa" id="AMIN010152-PA"/>
    </source>
</evidence>
<evidence type="ECO:0000256" key="1">
    <source>
        <dbReference type="SAM" id="SignalP"/>
    </source>
</evidence>
<protein>
    <submittedName>
        <fullName evidence="2">Uncharacterized protein</fullName>
    </submittedName>
</protein>